<dbReference type="InterPro" id="IPR057227">
    <property type="entry name" value="DUF7905"/>
</dbReference>
<feature type="compositionally biased region" description="Polar residues" evidence="1">
    <location>
        <begin position="66"/>
        <end position="79"/>
    </location>
</feature>
<evidence type="ECO:0000256" key="1">
    <source>
        <dbReference type="SAM" id="MobiDB-lite"/>
    </source>
</evidence>
<comment type="caution">
    <text evidence="3">The sequence shown here is derived from an EMBL/GenBank/DDBJ whole genome shotgun (WGS) entry which is preliminary data.</text>
</comment>
<organism evidence="3 4">
    <name type="scientific">Imshaugia aleurites</name>
    <dbReference type="NCBI Taxonomy" id="172621"/>
    <lineage>
        <taxon>Eukaryota</taxon>
        <taxon>Fungi</taxon>
        <taxon>Dikarya</taxon>
        <taxon>Ascomycota</taxon>
        <taxon>Pezizomycotina</taxon>
        <taxon>Lecanoromycetes</taxon>
        <taxon>OSLEUM clade</taxon>
        <taxon>Lecanoromycetidae</taxon>
        <taxon>Lecanorales</taxon>
        <taxon>Lecanorineae</taxon>
        <taxon>Parmeliaceae</taxon>
        <taxon>Imshaugia</taxon>
    </lineage>
</organism>
<reference evidence="3" key="1">
    <citation type="submission" date="2021-03" db="EMBL/GenBank/DDBJ databases">
        <authorList>
            <person name="Tagirdzhanova G."/>
        </authorList>
    </citation>
    <scope>NUCLEOTIDE SEQUENCE</scope>
</reference>
<feature type="domain" description="DUF7905" evidence="2">
    <location>
        <begin position="464"/>
        <end position="778"/>
    </location>
</feature>
<feature type="region of interest" description="Disordered" evidence="1">
    <location>
        <begin position="173"/>
        <end position="197"/>
    </location>
</feature>
<evidence type="ECO:0000313" key="3">
    <source>
        <dbReference type="EMBL" id="CAF9934145.1"/>
    </source>
</evidence>
<dbReference type="AlphaFoldDB" id="A0A8H3IYI7"/>
<evidence type="ECO:0000259" key="2">
    <source>
        <dbReference type="Pfam" id="PF25482"/>
    </source>
</evidence>
<feature type="region of interest" description="Disordered" evidence="1">
    <location>
        <begin position="1"/>
        <end position="147"/>
    </location>
</feature>
<sequence length="818" mass="93031">MLPSKPSDKTWQVVGRGTQKTLAPSQTASKGRASLNTHPFAPVASSSSRNLPKARPILQAGPSGRVPTNTQLPSQTAQKGNGPPRTQPVLNQAPNGRIPPHTSAHPIPAPKQKEKIPYEIKNAREWDPKRRPQIDSSSESSDDEDYYTSDYVEAPQALEGVSSSMADRFQPVINKRFQSKPRRSRSKGPQRAQPRVNLNYKRDNSARAAFRKRLPHTGSFTLPKDCPDIEPNQKKMYDAFDEMGVRLRSFIRPPQHVKDRELLLWGNANQVQATKAELVRWLENRSRIDLPRKAMARDNFARETSVLGVQYHRLTKKMQKEAQILEFQQVPIQDRVFQYTGTFIWPIDEVKPEAILGSSLEAFDPIRFQYRCHILFDSKGSFFKIFSDKEESVKETMKRIVGTMCEYVAKNVRREVMILIEPPSLSGVRKGVKLLPVSLNDPKADKSMIPVLTGSTLDAKARNEWMNESNVLKKENNRRMEISLRKCIANLPHYRGLVRMRVLFGTFALRVYRWKEGADSTPLGEFVKNTTMSETKGVMIRDLQIKKDATTIMAKLQKASDLFLPMDSFSTSLEEVVPSFSACFEFRNLEGPPMNFMLEMSSSSAASTIYEKVQELWTRMDRRDNAVPLEAFIVGLDSGASWKLQVSTENSIDSSRVNPEMTKFAESVRLSKIPGTRTELTGQRVFTWEKDLRGVMQPSAFQQKTSLKYRLAHQIEWEFEIARYDSYGNTENENVPVETNWGATLYNTNWDSTLTANSTLGIGEAARWDPKLETFFPSRPGITHVKEEDPGVTEFFKTVETVTKFIDSIKKELPHLRV</sequence>
<name>A0A8H3IYI7_9LECA</name>
<feature type="compositionally biased region" description="Polar residues" evidence="1">
    <location>
        <begin position="18"/>
        <end position="37"/>
    </location>
</feature>
<protein>
    <recommendedName>
        <fullName evidence="2">DUF7905 domain-containing protein</fullName>
    </recommendedName>
</protein>
<accession>A0A8H3IYI7</accession>
<evidence type="ECO:0000313" key="4">
    <source>
        <dbReference type="Proteomes" id="UP000664534"/>
    </source>
</evidence>
<proteinExistence type="predicted"/>
<dbReference type="Proteomes" id="UP000664534">
    <property type="component" value="Unassembled WGS sequence"/>
</dbReference>
<dbReference type="OrthoDB" id="4739136at2759"/>
<feature type="compositionally biased region" description="Basic residues" evidence="1">
    <location>
        <begin position="177"/>
        <end position="188"/>
    </location>
</feature>
<feature type="compositionally biased region" description="Basic and acidic residues" evidence="1">
    <location>
        <begin position="111"/>
        <end position="133"/>
    </location>
</feature>
<dbReference type="EMBL" id="CAJPDT010000074">
    <property type="protein sequence ID" value="CAF9934145.1"/>
    <property type="molecule type" value="Genomic_DNA"/>
</dbReference>
<gene>
    <name evidence="3" type="ORF">IMSHALPRED_009613</name>
</gene>
<dbReference type="Pfam" id="PF25482">
    <property type="entry name" value="DUF7905"/>
    <property type="match status" value="1"/>
</dbReference>
<keyword evidence="4" id="KW-1185">Reference proteome</keyword>